<evidence type="ECO:0000259" key="8">
    <source>
        <dbReference type="Pfam" id="PF10744"/>
    </source>
</evidence>
<dbReference type="GO" id="GO:0016592">
    <property type="term" value="C:mediator complex"/>
    <property type="evidence" value="ECO:0007669"/>
    <property type="project" value="InterPro"/>
</dbReference>
<evidence type="ECO:0000256" key="1">
    <source>
        <dbReference type="ARBA" id="ARBA00004123"/>
    </source>
</evidence>
<dbReference type="Proteomes" id="UP000269721">
    <property type="component" value="Unassembled WGS sequence"/>
</dbReference>
<dbReference type="AlphaFoldDB" id="A0A4P9W2Q8"/>
<evidence type="ECO:0000313" key="9">
    <source>
        <dbReference type="EMBL" id="RKO85088.1"/>
    </source>
</evidence>
<dbReference type="OrthoDB" id="2119368at2759"/>
<dbReference type="GO" id="GO:0045944">
    <property type="term" value="P:positive regulation of transcription by RNA polymerase II"/>
    <property type="evidence" value="ECO:0007669"/>
    <property type="project" value="UniProtKB-ARBA"/>
</dbReference>
<reference evidence="10" key="1">
    <citation type="journal article" date="2018" name="Nat. Microbiol.">
        <title>Leveraging single-cell genomics to expand the fungal tree of life.</title>
        <authorList>
            <person name="Ahrendt S.R."/>
            <person name="Quandt C.A."/>
            <person name="Ciobanu D."/>
            <person name="Clum A."/>
            <person name="Salamov A."/>
            <person name="Andreopoulos B."/>
            <person name="Cheng J.F."/>
            <person name="Woyke T."/>
            <person name="Pelin A."/>
            <person name="Henrissat B."/>
            <person name="Reynolds N.K."/>
            <person name="Benny G.L."/>
            <person name="Smith M.E."/>
            <person name="James T.Y."/>
            <person name="Grigoriev I.V."/>
        </authorList>
    </citation>
    <scope>NUCLEOTIDE SEQUENCE [LARGE SCALE GENOMIC DNA]</scope>
</reference>
<dbReference type="EMBL" id="KZ999427">
    <property type="protein sequence ID" value="RKO85088.1"/>
    <property type="molecule type" value="Genomic_DNA"/>
</dbReference>
<evidence type="ECO:0000256" key="6">
    <source>
        <dbReference type="ARBA" id="ARBA00023242"/>
    </source>
</evidence>
<sequence>MARRGDFQAFKENLSFLAFLDKWNAFHTMKCVQTDLQNIFAIESLTTMHDYESVMAKGHGIPLLHSGKWGPSLVYWTTPISRRATQWSIIGETDLAHNASAFPIEGVCLAFLGMEEYPGRTTTFLPDSKSQYLVPGNDAAFALPPSEASQYRLVHGTSINDHPLAFYDPVQSTEGGIAVPVLFCLKLSPPIAATAAVGKAIAALVGIEGATDPMIEHESAAGDLVYASMEELLTRSATARKGIPLTSLKFKSKFEDQVQSYVFSADSDVPAIVIQKIPIAHPAQILPVLNFAHSYPTPKHHQILRKHLAFNALFRSCFNPFTLAIAESER</sequence>
<evidence type="ECO:0000256" key="2">
    <source>
        <dbReference type="ARBA" id="ARBA00006210"/>
    </source>
</evidence>
<evidence type="ECO:0000256" key="5">
    <source>
        <dbReference type="ARBA" id="ARBA00023163"/>
    </source>
</evidence>
<accession>A0A4P9W2Q8</accession>
<dbReference type="Pfam" id="PF10744">
    <property type="entry name" value="Med1"/>
    <property type="match status" value="1"/>
</dbReference>
<evidence type="ECO:0000256" key="4">
    <source>
        <dbReference type="ARBA" id="ARBA00023159"/>
    </source>
</evidence>
<feature type="domain" description="Mediator complex subunit Med1" evidence="8">
    <location>
        <begin position="4"/>
        <end position="318"/>
    </location>
</feature>
<keyword evidence="5 7" id="KW-0804">Transcription</keyword>
<dbReference type="InterPro" id="IPR019680">
    <property type="entry name" value="Mediator_Med1"/>
</dbReference>
<comment type="function">
    <text evidence="7">Component of the Mediator complex, a coactivator involved in the regulated transcription of nearly all RNA polymerase II-dependent genes. Mediator functions as a bridge to convey information from gene-specific regulatory proteins to the basal RNA polymerase II transcription machinery. Mediator is recruited to promoters by direct interactions with regulatory proteins and serves as a scaffold for the assembly of a functional preinitiation complex with RNA polymerase II and the general transcription factors.</text>
</comment>
<comment type="subcellular location">
    <subcellularLocation>
        <location evidence="1 7">Nucleus</location>
    </subcellularLocation>
</comment>
<evidence type="ECO:0000256" key="3">
    <source>
        <dbReference type="ARBA" id="ARBA00023015"/>
    </source>
</evidence>
<organism evidence="9 10">
    <name type="scientific">Blyttiomyces helicus</name>
    <dbReference type="NCBI Taxonomy" id="388810"/>
    <lineage>
        <taxon>Eukaryota</taxon>
        <taxon>Fungi</taxon>
        <taxon>Fungi incertae sedis</taxon>
        <taxon>Chytridiomycota</taxon>
        <taxon>Chytridiomycota incertae sedis</taxon>
        <taxon>Chytridiomycetes</taxon>
        <taxon>Chytridiomycetes incertae sedis</taxon>
        <taxon>Blyttiomyces</taxon>
    </lineage>
</organism>
<comment type="similarity">
    <text evidence="2 7">Belongs to the Mediator complex subunit 1 family.</text>
</comment>
<evidence type="ECO:0000313" key="10">
    <source>
        <dbReference type="Proteomes" id="UP000269721"/>
    </source>
</evidence>
<gene>
    <name evidence="9" type="ORF">BDK51DRAFT_28007</name>
</gene>
<evidence type="ECO:0000256" key="7">
    <source>
        <dbReference type="RuleBase" id="RU364059"/>
    </source>
</evidence>
<protein>
    <recommendedName>
        <fullName evidence="7">Mediator of RNA polymerase II transcription subunit 1</fullName>
    </recommendedName>
    <alternativeName>
        <fullName evidence="7">Mediator complex subunit 1</fullName>
    </alternativeName>
</protein>
<keyword evidence="4 7" id="KW-0010">Activator</keyword>
<name>A0A4P9W2Q8_9FUNG</name>
<feature type="non-terminal residue" evidence="9">
    <location>
        <position position="330"/>
    </location>
</feature>
<keyword evidence="6 7" id="KW-0539">Nucleus</keyword>
<keyword evidence="3 7" id="KW-0805">Transcription regulation</keyword>
<proteinExistence type="inferred from homology"/>
<dbReference type="GO" id="GO:0003712">
    <property type="term" value="F:transcription coregulator activity"/>
    <property type="evidence" value="ECO:0007669"/>
    <property type="project" value="InterPro"/>
</dbReference>
<keyword evidence="10" id="KW-1185">Reference proteome</keyword>